<dbReference type="AlphaFoldDB" id="A0A6I1ENR3"/>
<comment type="subcellular location">
    <subcellularLocation>
        <location evidence="1">Cell membrane</location>
        <topology evidence="1">Multi-pass membrane protein</topology>
    </subcellularLocation>
</comment>
<feature type="transmembrane region" description="Helical" evidence="8">
    <location>
        <begin position="267"/>
        <end position="289"/>
    </location>
</feature>
<feature type="transmembrane region" description="Helical" evidence="8">
    <location>
        <begin position="187"/>
        <end position="211"/>
    </location>
</feature>
<dbReference type="PANTHER" id="PTHR30294:SF29">
    <property type="entry name" value="MULTIDRUG ABC TRANSPORTER PERMEASE YBHS-RELATED"/>
    <property type="match status" value="1"/>
</dbReference>
<name>A0A6I1ENR3_9BURK</name>
<evidence type="ECO:0000256" key="6">
    <source>
        <dbReference type="ARBA" id="ARBA00022989"/>
    </source>
</evidence>
<evidence type="ECO:0000256" key="5">
    <source>
        <dbReference type="ARBA" id="ARBA00022692"/>
    </source>
</evidence>
<evidence type="ECO:0000256" key="1">
    <source>
        <dbReference type="ARBA" id="ARBA00004651"/>
    </source>
</evidence>
<evidence type="ECO:0000256" key="4">
    <source>
        <dbReference type="ARBA" id="ARBA00022475"/>
    </source>
</evidence>
<feature type="transmembrane region" description="Helical" evidence="8">
    <location>
        <begin position="232"/>
        <end position="255"/>
    </location>
</feature>
<feature type="domain" description="ABC transmembrane type-2" evidence="9">
    <location>
        <begin position="137"/>
        <end position="381"/>
    </location>
</feature>
<dbReference type="InterPro" id="IPR051449">
    <property type="entry name" value="ABC-2_transporter_component"/>
</dbReference>
<comment type="similarity">
    <text evidence="2">Belongs to the ABC-2 integral membrane protein family.</text>
</comment>
<keyword evidence="7 8" id="KW-0472">Membrane</keyword>
<proteinExistence type="inferred from homology"/>
<evidence type="ECO:0000256" key="2">
    <source>
        <dbReference type="ARBA" id="ARBA00007783"/>
    </source>
</evidence>
<keyword evidence="6 8" id="KW-1133">Transmembrane helix</keyword>
<dbReference type="RefSeq" id="WP_152158907.1">
    <property type="nucleotide sequence ID" value="NZ_WEHX01000087.1"/>
</dbReference>
<organism evidence="10 11">
    <name type="scientific">Sutterella seckii</name>
    <dbReference type="NCBI Taxonomy" id="1944635"/>
    <lineage>
        <taxon>Bacteria</taxon>
        <taxon>Pseudomonadati</taxon>
        <taxon>Pseudomonadota</taxon>
        <taxon>Betaproteobacteria</taxon>
        <taxon>Burkholderiales</taxon>
        <taxon>Sutterellaceae</taxon>
        <taxon>Sutterella</taxon>
    </lineage>
</organism>
<evidence type="ECO:0000256" key="7">
    <source>
        <dbReference type="ARBA" id="ARBA00023136"/>
    </source>
</evidence>
<dbReference type="Proteomes" id="UP000430564">
    <property type="component" value="Unassembled WGS sequence"/>
</dbReference>
<dbReference type="Pfam" id="PF12698">
    <property type="entry name" value="ABC2_membrane_3"/>
    <property type="match status" value="1"/>
</dbReference>
<dbReference type="PROSITE" id="PS51012">
    <property type="entry name" value="ABC_TM2"/>
    <property type="match status" value="1"/>
</dbReference>
<evidence type="ECO:0000256" key="8">
    <source>
        <dbReference type="SAM" id="Phobius"/>
    </source>
</evidence>
<dbReference type="InterPro" id="IPR013525">
    <property type="entry name" value="ABC2_TM"/>
</dbReference>
<feature type="transmembrane region" description="Helical" evidence="8">
    <location>
        <begin position="296"/>
        <end position="318"/>
    </location>
</feature>
<evidence type="ECO:0000313" key="11">
    <source>
        <dbReference type="Proteomes" id="UP000430564"/>
    </source>
</evidence>
<sequence length="392" mass="42852">MSELHGLLRFRFARFRALLVKECRLILRDPSYLVIGLGLPLLMLFLYGFGISMDIRNVPADIVFEESTPAALAVARRFEANAYLSGIRSESPRKTEARSSKRETEAVVRIDSGFARSVEKGDAAIGLTLYGVDSNTAQMVRSYAEGVLGTALADPRLASPLRDSSSAETPVQLTSRLWFNEAANSTWYLVPGILIIVTSVSASFLGSLVIARECERRTLHALFATPASSLEILLSKLIPCAGIALLGFFLCLFMAIGLFEVPLRGSIFWLLATAFLYSTAAAALGLFISAKVKSQFLATEISIMASFLPTMMLLGFLFDLRSVPEWIEWIGRLFPPSYALQSLKICFLSGGNESELAMNALVVALSAVLFLMLTLKLLGKRPAKIELKEDAS</sequence>
<evidence type="ECO:0000313" key="10">
    <source>
        <dbReference type="EMBL" id="KAB7655316.1"/>
    </source>
</evidence>
<dbReference type="EMBL" id="WEHX01000087">
    <property type="protein sequence ID" value="KAB7655316.1"/>
    <property type="molecule type" value="Genomic_DNA"/>
</dbReference>
<accession>A0A6I1ENR3</accession>
<keyword evidence="5 8" id="KW-0812">Transmembrane</keyword>
<feature type="transmembrane region" description="Helical" evidence="8">
    <location>
        <begin position="31"/>
        <end position="49"/>
    </location>
</feature>
<evidence type="ECO:0000259" key="9">
    <source>
        <dbReference type="PROSITE" id="PS51012"/>
    </source>
</evidence>
<gene>
    <name evidence="10" type="ORF">GBM95_09660</name>
</gene>
<dbReference type="GO" id="GO:0140359">
    <property type="term" value="F:ABC-type transporter activity"/>
    <property type="evidence" value="ECO:0007669"/>
    <property type="project" value="InterPro"/>
</dbReference>
<feature type="transmembrane region" description="Helical" evidence="8">
    <location>
        <begin position="357"/>
        <end position="378"/>
    </location>
</feature>
<evidence type="ECO:0000256" key="3">
    <source>
        <dbReference type="ARBA" id="ARBA00022448"/>
    </source>
</evidence>
<protein>
    <submittedName>
        <fullName evidence="10">ABC transporter permease</fullName>
    </submittedName>
</protein>
<dbReference type="GO" id="GO:0005886">
    <property type="term" value="C:plasma membrane"/>
    <property type="evidence" value="ECO:0007669"/>
    <property type="project" value="UniProtKB-SubCell"/>
</dbReference>
<dbReference type="PANTHER" id="PTHR30294">
    <property type="entry name" value="MEMBRANE COMPONENT OF ABC TRANSPORTER YHHJ-RELATED"/>
    <property type="match status" value="1"/>
</dbReference>
<dbReference type="OrthoDB" id="9808686at2"/>
<reference evidence="10 11" key="1">
    <citation type="submission" date="2019-10" db="EMBL/GenBank/DDBJ databases">
        <title>Genome diversity of Sutterella seckii.</title>
        <authorList>
            <person name="Chaplin A.V."/>
            <person name="Sokolova S.R."/>
            <person name="Mosin K.A."/>
            <person name="Ivanova E.L."/>
            <person name="Kochetkova T.O."/>
            <person name="Goltsov A.Y."/>
            <person name="Trofimov D.Y."/>
            <person name="Efimov B.A."/>
        </authorList>
    </citation>
    <scope>NUCLEOTIDE SEQUENCE [LARGE SCALE GENOMIC DNA]</scope>
    <source>
        <strain evidence="10 11">ASD393</strain>
    </source>
</reference>
<comment type="caution">
    <text evidence="10">The sequence shown here is derived from an EMBL/GenBank/DDBJ whole genome shotgun (WGS) entry which is preliminary data.</text>
</comment>
<keyword evidence="3" id="KW-0813">Transport</keyword>
<keyword evidence="4" id="KW-1003">Cell membrane</keyword>
<dbReference type="InterPro" id="IPR047817">
    <property type="entry name" value="ABC2_TM_bact-type"/>
</dbReference>